<reference evidence="1" key="1">
    <citation type="submission" date="2022-07" db="EMBL/GenBank/DDBJ databases">
        <title>Genome Sequence of Phlebia brevispora.</title>
        <authorList>
            <person name="Buettner E."/>
        </authorList>
    </citation>
    <scope>NUCLEOTIDE SEQUENCE</scope>
    <source>
        <strain evidence="1">MPL23</strain>
    </source>
</reference>
<accession>A0ACC1TDE7</accession>
<gene>
    <name evidence="1" type="ORF">NM688_g683</name>
</gene>
<proteinExistence type="predicted"/>
<dbReference type="Proteomes" id="UP001148662">
    <property type="component" value="Unassembled WGS sequence"/>
</dbReference>
<evidence type="ECO:0000313" key="2">
    <source>
        <dbReference type="Proteomes" id="UP001148662"/>
    </source>
</evidence>
<sequence>MLLSLFIVAVLTDEPAYMSARLYTLWDQRKKTVVILGTAFVCTYIPVVVLAIFTLLVYYENTIYVEPVNTCILRKRSIYITGIFGSMCAFDLFTIGFSFLNALDRPFRHYSEALSHFQRDGAIFFLCMFLLRLANMLIFLSVPTLDEFTGVL</sequence>
<protein>
    <submittedName>
        <fullName evidence="1">Uncharacterized protein</fullName>
    </submittedName>
</protein>
<keyword evidence="2" id="KW-1185">Reference proteome</keyword>
<organism evidence="1 2">
    <name type="scientific">Phlebia brevispora</name>
    <dbReference type="NCBI Taxonomy" id="194682"/>
    <lineage>
        <taxon>Eukaryota</taxon>
        <taxon>Fungi</taxon>
        <taxon>Dikarya</taxon>
        <taxon>Basidiomycota</taxon>
        <taxon>Agaricomycotina</taxon>
        <taxon>Agaricomycetes</taxon>
        <taxon>Polyporales</taxon>
        <taxon>Meruliaceae</taxon>
        <taxon>Phlebia</taxon>
    </lineage>
</organism>
<comment type="caution">
    <text evidence="1">The sequence shown here is derived from an EMBL/GenBank/DDBJ whole genome shotgun (WGS) entry which is preliminary data.</text>
</comment>
<evidence type="ECO:0000313" key="1">
    <source>
        <dbReference type="EMBL" id="KAJ3558835.1"/>
    </source>
</evidence>
<dbReference type="EMBL" id="JANHOG010000063">
    <property type="protein sequence ID" value="KAJ3558835.1"/>
    <property type="molecule type" value="Genomic_DNA"/>
</dbReference>
<name>A0ACC1TDE7_9APHY</name>